<accession>A0A0F9WAX1</accession>
<dbReference type="VEuPathDB" id="MicrosporidiaDB:NCER_101783"/>
<reference evidence="1 2" key="1">
    <citation type="journal article" date="2015" name="Environ. Microbiol.">
        <title>Genome analyses suggest the presence of polyploidy and recent human-driven expansions in eight global populations of the honeybee pathogen Nosema ceranae.</title>
        <authorList>
            <person name="Pelin A."/>
            <person name="Selman M."/>
            <person name="Aris-Brosou S."/>
            <person name="Farinelli L."/>
            <person name="Corradi N."/>
        </authorList>
    </citation>
    <scope>NUCLEOTIDE SEQUENCE [LARGE SCALE GENOMIC DNA]</scope>
    <source>
        <strain evidence="1 2">PA08 1199</strain>
    </source>
</reference>
<dbReference type="GeneID" id="36320689"/>
<comment type="caution">
    <text evidence="1">The sequence shown here is derived from an EMBL/GenBank/DDBJ whole genome shotgun (WGS) entry which is preliminary data.</text>
</comment>
<evidence type="ECO:0000313" key="2">
    <source>
        <dbReference type="Proteomes" id="UP000034350"/>
    </source>
</evidence>
<dbReference type="EMBL" id="JPQZ01000048">
    <property type="protein sequence ID" value="KKO74736.1"/>
    <property type="molecule type" value="Genomic_DNA"/>
</dbReference>
<proteinExistence type="predicted"/>
<dbReference type="AlphaFoldDB" id="A0A0F9WAX1"/>
<dbReference type="VEuPathDB" id="MicrosporidiaDB:AAJ76_480002"/>
<organism evidence="1 2">
    <name type="scientific">Vairimorpha ceranae</name>
    <dbReference type="NCBI Taxonomy" id="40302"/>
    <lineage>
        <taxon>Eukaryota</taxon>
        <taxon>Fungi</taxon>
        <taxon>Fungi incertae sedis</taxon>
        <taxon>Microsporidia</taxon>
        <taxon>Nosematidae</taxon>
        <taxon>Vairimorpha</taxon>
    </lineage>
</organism>
<dbReference type="RefSeq" id="XP_024330478.1">
    <property type="nucleotide sequence ID" value="XM_024475742.1"/>
</dbReference>
<keyword evidence="2" id="KW-1185">Reference proteome</keyword>
<name>A0A0F9WAX1_9MICR</name>
<dbReference type="Proteomes" id="UP000034350">
    <property type="component" value="Unassembled WGS sequence"/>
</dbReference>
<protein>
    <submittedName>
        <fullName evidence="1">Uncharacterized protein</fullName>
    </submittedName>
</protein>
<gene>
    <name evidence="1" type="ORF">AAJ76_480002</name>
</gene>
<evidence type="ECO:0000313" key="1">
    <source>
        <dbReference type="EMBL" id="KKO74736.1"/>
    </source>
</evidence>
<sequence length="126" mass="15016">NLNDDKRFRIIIFLQNFFTKEKLSKIYFMMTAESEEVNNLLHAVIYKEAEEYFSNYEKSDTINIEFFNDLQKFLSLCLGHNNITLSEFYSILLENSRFISISGKKTLSQLFESMELQNNVDVWNKK</sequence>
<feature type="non-terminal residue" evidence="1">
    <location>
        <position position="1"/>
    </location>
</feature>